<feature type="compositionally biased region" description="Polar residues" evidence="1">
    <location>
        <begin position="107"/>
        <end position="124"/>
    </location>
</feature>
<dbReference type="AlphaFoldDB" id="A0A6P6MXB3"/>
<dbReference type="InterPro" id="IPR027640">
    <property type="entry name" value="Kinesin-like_fam"/>
</dbReference>
<dbReference type="PANTHER" id="PTHR21608">
    <property type="entry name" value="KINESIN-LIKE PROTEIN CG14535"/>
    <property type="match status" value="1"/>
</dbReference>
<dbReference type="KEGG" id="caua:113072497"/>
<evidence type="ECO:0000256" key="1">
    <source>
        <dbReference type="SAM" id="MobiDB-lite"/>
    </source>
</evidence>
<dbReference type="OrthoDB" id="6156415at2759"/>
<sequence>MVLSLDQCDVSPGSPPSLASLVGSRSILQGPTPPRDWAFLPTGYHSSASSTVSATTSTSTPTITNASNGGSSHHPAYPKHGPKPNSLGVSNGVEKKNNSPGHAGKSTGPQQPHLSSSPSNTNGTVLSSVALQAHQYLDGTWTSGHLSRANGVTLYPYQISQMVSEGNQEGLNEAALNRYNADRPNAYSSPAAPPPAPVTTAPSSGTSAAASFFARAAQKLNLSSKKKKQRPAPPVACDPPLFPTNFSGILQVSPPPAPPCLLRAVNKVKDTPGLGKVRSFSKNGCI</sequence>
<proteinExistence type="predicted"/>
<dbReference type="GeneID" id="113072497"/>
<dbReference type="Proteomes" id="UP000515129">
    <property type="component" value="Unplaced"/>
</dbReference>
<accession>A0A6P6MXB3</accession>
<reference evidence="3" key="1">
    <citation type="submission" date="2025-08" db="UniProtKB">
        <authorList>
            <consortium name="RefSeq"/>
        </authorList>
    </citation>
    <scope>IDENTIFICATION</scope>
    <source>
        <strain evidence="3">Wakin</strain>
        <tissue evidence="3">Muscle</tissue>
    </source>
</reference>
<dbReference type="RefSeq" id="XP_026101280.1">
    <property type="nucleotide sequence ID" value="XM_026245495.1"/>
</dbReference>
<feature type="region of interest" description="Disordered" evidence="1">
    <location>
        <begin position="182"/>
        <end position="205"/>
    </location>
</feature>
<gene>
    <name evidence="3" type="primary">LOC113072497</name>
</gene>
<protein>
    <submittedName>
        <fullName evidence="3">Kinesin-like protein KIF26B</fullName>
    </submittedName>
</protein>
<organism evidence="2 3">
    <name type="scientific">Carassius auratus</name>
    <name type="common">Goldfish</name>
    <dbReference type="NCBI Taxonomy" id="7957"/>
    <lineage>
        <taxon>Eukaryota</taxon>
        <taxon>Metazoa</taxon>
        <taxon>Chordata</taxon>
        <taxon>Craniata</taxon>
        <taxon>Vertebrata</taxon>
        <taxon>Euteleostomi</taxon>
        <taxon>Actinopterygii</taxon>
        <taxon>Neopterygii</taxon>
        <taxon>Teleostei</taxon>
        <taxon>Ostariophysi</taxon>
        <taxon>Cypriniformes</taxon>
        <taxon>Cyprinidae</taxon>
        <taxon>Cyprininae</taxon>
        <taxon>Carassius</taxon>
    </lineage>
</organism>
<dbReference type="PANTHER" id="PTHR21608:SF8">
    <property type="entry name" value="KINESIN-LIKE PROTEIN KIF26B"/>
    <property type="match status" value="1"/>
</dbReference>
<dbReference type="GO" id="GO:0003777">
    <property type="term" value="F:microtubule motor activity"/>
    <property type="evidence" value="ECO:0007669"/>
    <property type="project" value="InterPro"/>
</dbReference>
<evidence type="ECO:0000313" key="3">
    <source>
        <dbReference type="RefSeq" id="XP_026101280.1"/>
    </source>
</evidence>
<evidence type="ECO:0000313" key="2">
    <source>
        <dbReference type="Proteomes" id="UP000515129"/>
    </source>
</evidence>
<keyword evidence="2" id="KW-1185">Reference proteome</keyword>
<feature type="compositionally biased region" description="Low complexity" evidence="1">
    <location>
        <begin position="46"/>
        <end position="67"/>
    </location>
</feature>
<name>A0A6P6MXB3_CARAU</name>
<dbReference type="GO" id="GO:0007018">
    <property type="term" value="P:microtubule-based movement"/>
    <property type="evidence" value="ECO:0007669"/>
    <property type="project" value="InterPro"/>
</dbReference>
<feature type="region of interest" description="Disordered" evidence="1">
    <location>
        <begin position="1"/>
        <end position="124"/>
    </location>
</feature>